<dbReference type="GO" id="GO:0017004">
    <property type="term" value="P:cytochrome complex assembly"/>
    <property type="evidence" value="ECO:0007669"/>
    <property type="project" value="InterPro"/>
</dbReference>
<organism evidence="3 4">
    <name type="scientific">Methylomagnum ishizawai</name>
    <dbReference type="NCBI Taxonomy" id="1760988"/>
    <lineage>
        <taxon>Bacteria</taxon>
        <taxon>Pseudomonadati</taxon>
        <taxon>Pseudomonadota</taxon>
        <taxon>Gammaproteobacteria</taxon>
        <taxon>Methylococcales</taxon>
        <taxon>Methylococcaceae</taxon>
        <taxon>Methylomagnum</taxon>
    </lineage>
</organism>
<accession>A0A1Y6CZG0</accession>
<feature type="transmembrane region" description="Helical" evidence="1">
    <location>
        <begin position="242"/>
        <end position="265"/>
    </location>
</feature>
<dbReference type="Proteomes" id="UP000192923">
    <property type="component" value="Unassembled WGS sequence"/>
</dbReference>
<dbReference type="PANTHER" id="PTHR38034">
    <property type="entry name" value="INNER MEMBRANE PROTEIN YPJD"/>
    <property type="match status" value="1"/>
</dbReference>
<evidence type="ECO:0000256" key="1">
    <source>
        <dbReference type="SAM" id="Phobius"/>
    </source>
</evidence>
<keyword evidence="1" id="KW-0812">Transmembrane</keyword>
<keyword evidence="1" id="KW-0472">Membrane</keyword>
<feature type="domain" description="Cytochrome c assembly protein" evidence="2">
    <location>
        <begin position="56"/>
        <end position="262"/>
    </location>
</feature>
<dbReference type="EMBL" id="FXAM01000001">
    <property type="protein sequence ID" value="SMF95767.1"/>
    <property type="molecule type" value="Genomic_DNA"/>
</dbReference>
<dbReference type="PANTHER" id="PTHR38034:SF1">
    <property type="entry name" value="INNER MEMBRANE PROTEIN YPJD"/>
    <property type="match status" value="1"/>
</dbReference>
<reference evidence="3 4" key="1">
    <citation type="submission" date="2016-12" db="EMBL/GenBank/DDBJ databases">
        <authorList>
            <person name="Song W.-J."/>
            <person name="Kurnit D.M."/>
        </authorList>
    </citation>
    <scope>NUCLEOTIDE SEQUENCE [LARGE SCALE GENOMIC DNA]</scope>
    <source>
        <strain evidence="3 4">175</strain>
    </source>
</reference>
<name>A0A1Y6CZG0_9GAMM</name>
<feature type="transmembrane region" description="Helical" evidence="1">
    <location>
        <begin position="6"/>
        <end position="25"/>
    </location>
</feature>
<dbReference type="GO" id="GO:0005886">
    <property type="term" value="C:plasma membrane"/>
    <property type="evidence" value="ECO:0007669"/>
    <property type="project" value="TreeGrafter"/>
</dbReference>
<dbReference type="Pfam" id="PF01578">
    <property type="entry name" value="Cytochrom_C_asm"/>
    <property type="match status" value="1"/>
</dbReference>
<dbReference type="InterPro" id="IPR002541">
    <property type="entry name" value="Cyt_c_assembly"/>
</dbReference>
<keyword evidence="4" id="KW-1185">Reference proteome</keyword>
<feature type="transmembrane region" description="Helical" evidence="1">
    <location>
        <begin position="92"/>
        <end position="110"/>
    </location>
</feature>
<evidence type="ECO:0000259" key="2">
    <source>
        <dbReference type="Pfam" id="PF01578"/>
    </source>
</evidence>
<feature type="transmembrane region" description="Helical" evidence="1">
    <location>
        <begin position="212"/>
        <end position="230"/>
    </location>
</feature>
<dbReference type="OrthoDB" id="9780793at2"/>
<proteinExistence type="predicted"/>
<dbReference type="InterPro" id="IPR052372">
    <property type="entry name" value="YpjD/HemX"/>
</dbReference>
<feature type="transmembrane region" description="Helical" evidence="1">
    <location>
        <begin position="130"/>
        <end position="150"/>
    </location>
</feature>
<evidence type="ECO:0000313" key="4">
    <source>
        <dbReference type="Proteomes" id="UP000192923"/>
    </source>
</evidence>
<dbReference type="RefSeq" id="WP_085216272.1">
    <property type="nucleotide sequence ID" value="NZ_FXAM01000001.1"/>
</dbReference>
<protein>
    <submittedName>
        <fullName evidence="3">ABC-type uncharacterized transport system, permease component</fullName>
    </submittedName>
</protein>
<dbReference type="STRING" id="1760988.SAMN02949497_3141"/>
<dbReference type="GO" id="GO:0020037">
    <property type="term" value="F:heme binding"/>
    <property type="evidence" value="ECO:0007669"/>
    <property type="project" value="InterPro"/>
</dbReference>
<feature type="transmembrane region" description="Helical" evidence="1">
    <location>
        <begin position="63"/>
        <end position="85"/>
    </location>
</feature>
<feature type="transmembrane region" description="Helical" evidence="1">
    <location>
        <begin position="37"/>
        <end position="57"/>
    </location>
</feature>
<gene>
    <name evidence="3" type="ORF">SAMN02949497_3141</name>
</gene>
<sequence length="268" mass="28747">MNSTLFGTAAISAYLASTLLLLRSLRPGFDPATQRYASLGLAGLACVLHLAANLSAGRGLLDFSFLSALSTVVWLVVTIVLLAALFKPVDKLGLVVFPLSAGILGLKLVVPEGAHLVREPSWPMTAHILSSLLAYSFLNIAAIQAILLAAQDCCLRARHLGGPLVRSLPPLQTMEALLFQLIGAGFALLTVSLVTGFLFLENMFAQHLAHKTILSILAWVLFAVLLSGRIRAGWRGQTAIRWTLGGFVALMLAYFGSKMVLEWILGRT</sequence>
<evidence type="ECO:0000313" key="3">
    <source>
        <dbReference type="EMBL" id="SMF95767.1"/>
    </source>
</evidence>
<feature type="transmembrane region" description="Helical" evidence="1">
    <location>
        <begin position="176"/>
        <end position="200"/>
    </location>
</feature>
<dbReference type="AlphaFoldDB" id="A0A1Y6CZG0"/>
<keyword evidence="1" id="KW-1133">Transmembrane helix</keyword>